<organism evidence="2 3">
    <name type="scientific">Talaromyces rugulosus</name>
    <name type="common">Penicillium rugulosum</name>
    <dbReference type="NCBI Taxonomy" id="121627"/>
    <lineage>
        <taxon>Eukaryota</taxon>
        <taxon>Fungi</taxon>
        <taxon>Dikarya</taxon>
        <taxon>Ascomycota</taxon>
        <taxon>Pezizomycotina</taxon>
        <taxon>Eurotiomycetes</taxon>
        <taxon>Eurotiomycetidae</taxon>
        <taxon>Eurotiales</taxon>
        <taxon>Trichocomaceae</taxon>
        <taxon>Talaromyces</taxon>
        <taxon>Talaromyces sect. Islandici</taxon>
    </lineage>
</organism>
<reference evidence="3" key="1">
    <citation type="submission" date="2020-06" db="EMBL/GenBank/DDBJ databases">
        <title>A chromosome-scale genome assembly of Talaromyces rugulosus W13939.</title>
        <authorList>
            <person name="Wang B."/>
            <person name="Guo L."/>
            <person name="Ye K."/>
            <person name="Wang L."/>
        </authorList>
    </citation>
    <scope>NUCLEOTIDE SEQUENCE [LARGE SCALE GENOMIC DNA]</scope>
    <source>
        <strain evidence="3">W13939</strain>
    </source>
</reference>
<protein>
    <submittedName>
        <fullName evidence="2">Uncharacterized protein</fullName>
    </submittedName>
</protein>
<accession>A0A7H8RFA8</accession>
<sequence length="92" mass="9943">MATTSTPTPAHEKLDPQSESSSQQNSTHVSFFGKIKHRFSNKYAEWAPLMKAKSNLDSEYSFAPGRYAGQGSESQEPVIPAGVENGGSDCGY</sequence>
<dbReference type="OrthoDB" id="4509550at2759"/>
<dbReference type="AlphaFoldDB" id="A0A7H8RFA8"/>
<dbReference type="GeneID" id="55998896"/>
<evidence type="ECO:0000313" key="3">
    <source>
        <dbReference type="Proteomes" id="UP000509510"/>
    </source>
</evidence>
<dbReference type="EMBL" id="CP055903">
    <property type="protein sequence ID" value="QKX64245.1"/>
    <property type="molecule type" value="Genomic_DNA"/>
</dbReference>
<feature type="region of interest" description="Disordered" evidence="1">
    <location>
        <begin position="1"/>
        <end position="29"/>
    </location>
</feature>
<keyword evidence="3" id="KW-1185">Reference proteome</keyword>
<proteinExistence type="predicted"/>
<dbReference type="KEGG" id="trg:TRUGW13939_11418"/>
<gene>
    <name evidence="2" type="ORF">TRUGW13939_11418</name>
</gene>
<feature type="region of interest" description="Disordered" evidence="1">
    <location>
        <begin position="64"/>
        <end position="92"/>
    </location>
</feature>
<feature type="compositionally biased region" description="Polar residues" evidence="1">
    <location>
        <begin position="17"/>
        <end position="29"/>
    </location>
</feature>
<dbReference type="RefSeq" id="XP_035350419.1">
    <property type="nucleotide sequence ID" value="XM_035494526.1"/>
</dbReference>
<evidence type="ECO:0000313" key="2">
    <source>
        <dbReference type="EMBL" id="QKX64245.1"/>
    </source>
</evidence>
<evidence type="ECO:0000256" key="1">
    <source>
        <dbReference type="SAM" id="MobiDB-lite"/>
    </source>
</evidence>
<dbReference type="Proteomes" id="UP000509510">
    <property type="component" value="Chromosome VI"/>
</dbReference>
<name>A0A7H8RFA8_TALRU</name>